<dbReference type="InterPro" id="IPR009898">
    <property type="entry name" value="DUF1440"/>
</dbReference>
<protein>
    <submittedName>
        <fullName evidence="2">DUF1440 family (YagU)</fullName>
    </submittedName>
</protein>
<dbReference type="Proteomes" id="UP001314241">
    <property type="component" value="Unassembled WGS sequence"/>
</dbReference>
<reference evidence="2 3" key="1">
    <citation type="submission" date="2024-01" db="EMBL/GenBank/DDBJ databases">
        <authorList>
            <person name="Botero Cardona J."/>
        </authorList>
    </citation>
    <scope>NUCLEOTIDE SEQUENCE [LARGE SCALE GENOMIC DNA]</scope>
    <source>
        <strain evidence="2 3">LMG 33000</strain>
    </source>
</reference>
<keyword evidence="1" id="KW-0472">Membrane</keyword>
<dbReference type="RefSeq" id="WP_349642359.1">
    <property type="nucleotide sequence ID" value="NZ_CAWVOH010000004.1"/>
</dbReference>
<comment type="caution">
    <text evidence="2">The sequence shown here is derived from an EMBL/GenBank/DDBJ whole genome shotgun (WGS) entry which is preliminary data.</text>
</comment>
<evidence type="ECO:0000313" key="3">
    <source>
        <dbReference type="Proteomes" id="UP001314241"/>
    </source>
</evidence>
<evidence type="ECO:0000313" key="2">
    <source>
        <dbReference type="EMBL" id="CAK8054811.1"/>
    </source>
</evidence>
<keyword evidence="1" id="KW-0812">Transmembrane</keyword>
<keyword evidence="3" id="KW-1185">Reference proteome</keyword>
<feature type="transmembrane region" description="Helical" evidence="1">
    <location>
        <begin position="18"/>
        <end position="36"/>
    </location>
</feature>
<evidence type="ECO:0000256" key="1">
    <source>
        <dbReference type="SAM" id="Phobius"/>
    </source>
</evidence>
<organism evidence="2 3">
    <name type="scientific">Eupransor demetentiae</name>
    <dbReference type="NCBI Taxonomy" id="3109584"/>
    <lineage>
        <taxon>Bacteria</taxon>
        <taxon>Bacillati</taxon>
        <taxon>Bacillota</taxon>
        <taxon>Bacilli</taxon>
        <taxon>Lactobacillales</taxon>
        <taxon>Lactobacillaceae</taxon>
        <taxon>Eupransor</taxon>
    </lineage>
</organism>
<gene>
    <name evidence="2" type="ORF">R54876_GBNLAHCA_01393</name>
</gene>
<dbReference type="EMBL" id="CAWVOH010000004">
    <property type="protein sequence ID" value="CAK8054811.1"/>
    <property type="molecule type" value="Genomic_DNA"/>
</dbReference>
<accession>A0ABM9N6F9</accession>
<name>A0ABM9N6F9_9LACO</name>
<feature type="transmembrane region" description="Helical" evidence="1">
    <location>
        <begin position="150"/>
        <end position="168"/>
    </location>
</feature>
<keyword evidence="1" id="KW-1133">Transmembrane helix</keyword>
<dbReference type="Pfam" id="PF07274">
    <property type="entry name" value="DUF1440"/>
    <property type="match status" value="1"/>
</dbReference>
<proteinExistence type="predicted"/>
<sequence length="179" mass="20418">MFTLTKPKASFMEIITKSVWYGFIAGMISGMVKIGWEKILPPRTLARDATNPPQEMLQQMGFTYDQTHAYVYYSHDQKVFFTALIIHFGFSIVFAGLFVLLSQYWPTVGMGQGAIYGIVIWIAFHLIIMPLMGTTPAAWKLPFDEQFSEFFGHIIWAWSIAATVYYLIAKSKHGKLTNI</sequence>
<feature type="transmembrane region" description="Helical" evidence="1">
    <location>
        <begin position="113"/>
        <end position="138"/>
    </location>
</feature>
<feature type="transmembrane region" description="Helical" evidence="1">
    <location>
        <begin position="79"/>
        <end position="101"/>
    </location>
</feature>